<protein>
    <submittedName>
        <fullName evidence="5">Acetylornithine deacetylase/Succinyl-diaminopimelate desuccinylase</fullName>
    </submittedName>
</protein>
<dbReference type="InterPro" id="IPR002933">
    <property type="entry name" value="Peptidase_M20"/>
</dbReference>
<accession>A0A1I1QRS2</accession>
<evidence type="ECO:0000313" key="8">
    <source>
        <dbReference type="Proteomes" id="UP000236729"/>
    </source>
</evidence>
<proteinExistence type="predicted"/>
<name>A0A1H6DKS8_9PSEU</name>
<evidence type="ECO:0000256" key="3">
    <source>
        <dbReference type="ARBA" id="ARBA00022801"/>
    </source>
</evidence>
<keyword evidence="7" id="KW-1185">Reference proteome</keyword>
<dbReference type="SUPFAM" id="SSF53187">
    <property type="entry name" value="Zn-dependent exopeptidases"/>
    <property type="match status" value="1"/>
</dbReference>
<dbReference type="GO" id="GO:0006508">
    <property type="term" value="P:proteolysis"/>
    <property type="evidence" value="ECO:0007669"/>
    <property type="project" value="UniProtKB-KW"/>
</dbReference>
<keyword evidence="2" id="KW-0479">Metal-binding</keyword>
<keyword evidence="3" id="KW-0378">Hydrolase</keyword>
<evidence type="ECO:0000313" key="7">
    <source>
        <dbReference type="Proteomes" id="UP000199690"/>
    </source>
</evidence>
<dbReference type="Pfam" id="PF07687">
    <property type="entry name" value="M20_dimer"/>
    <property type="match status" value="1"/>
</dbReference>
<evidence type="ECO:0000259" key="4">
    <source>
        <dbReference type="Pfam" id="PF07687"/>
    </source>
</evidence>
<evidence type="ECO:0000256" key="2">
    <source>
        <dbReference type="ARBA" id="ARBA00022723"/>
    </source>
</evidence>
<reference evidence="5" key="1">
    <citation type="submission" date="2016-10" db="EMBL/GenBank/DDBJ databases">
        <authorList>
            <person name="de Groot N.N."/>
        </authorList>
    </citation>
    <scope>NUCLEOTIDE SEQUENCE [LARGE SCALE GENOMIC DNA]</scope>
    <source>
        <strain evidence="5">ATCC 20501</strain>
    </source>
</reference>
<evidence type="ECO:0000313" key="5">
    <source>
        <dbReference type="EMBL" id="SEG85296.1"/>
    </source>
</evidence>
<dbReference type="PANTHER" id="PTHR43270">
    <property type="entry name" value="BETA-ALA-HIS DIPEPTIDASE"/>
    <property type="match status" value="1"/>
</dbReference>
<accession>A0A1H6DKS8</accession>
<evidence type="ECO:0000256" key="1">
    <source>
        <dbReference type="ARBA" id="ARBA00022670"/>
    </source>
</evidence>
<organism evidence="5 8">
    <name type="scientific">Saccharopolyspora kobensis</name>
    <dbReference type="NCBI Taxonomy" id="146035"/>
    <lineage>
        <taxon>Bacteria</taxon>
        <taxon>Bacillati</taxon>
        <taxon>Actinomycetota</taxon>
        <taxon>Actinomycetes</taxon>
        <taxon>Pseudonocardiales</taxon>
        <taxon>Pseudonocardiaceae</taxon>
        <taxon>Saccharopolyspora</taxon>
    </lineage>
</organism>
<dbReference type="Gene3D" id="3.30.70.360">
    <property type="match status" value="1"/>
</dbReference>
<dbReference type="GO" id="GO:0046872">
    <property type="term" value="F:metal ion binding"/>
    <property type="evidence" value="ECO:0007669"/>
    <property type="project" value="UniProtKB-KW"/>
</dbReference>
<reference evidence="7 8" key="2">
    <citation type="submission" date="2016-10" db="EMBL/GenBank/DDBJ databases">
        <authorList>
            <person name="Varghese N."/>
            <person name="Submissions S."/>
        </authorList>
    </citation>
    <scope>NUCLEOTIDE SEQUENCE [LARGE SCALE GENOMIC DNA]</scope>
    <source>
        <strain evidence="8">ATCC 20501</strain>
        <strain evidence="6 7">CGMCC 4.3529</strain>
    </source>
</reference>
<feature type="domain" description="Peptidase M20 dimerisation" evidence="4">
    <location>
        <begin position="206"/>
        <end position="363"/>
    </location>
</feature>
<dbReference type="GO" id="GO:0008233">
    <property type="term" value="F:peptidase activity"/>
    <property type="evidence" value="ECO:0007669"/>
    <property type="project" value="UniProtKB-KW"/>
</dbReference>
<dbReference type="SMR" id="A0A1H6DKS8"/>
<dbReference type="AlphaFoldDB" id="A0A1H6DKS8"/>
<dbReference type="Proteomes" id="UP000236729">
    <property type="component" value="Unassembled WGS sequence"/>
</dbReference>
<gene>
    <name evidence="5" type="ORF">SAMN02982929_04563</name>
    <name evidence="6" type="ORF">SAMN05216506_103227</name>
</gene>
<dbReference type="PANTHER" id="PTHR43270:SF4">
    <property type="entry name" value="CARNOSINE DIPEPTIDASE 2, ISOFORM A"/>
    <property type="match status" value="1"/>
</dbReference>
<dbReference type="Proteomes" id="UP000199690">
    <property type="component" value="Unassembled WGS sequence"/>
</dbReference>
<dbReference type="EMBL" id="FOME01000003">
    <property type="protein sequence ID" value="SFD24735.1"/>
    <property type="molecule type" value="Genomic_DNA"/>
</dbReference>
<dbReference type="EMBL" id="FNVB01000006">
    <property type="protein sequence ID" value="SEG85296.1"/>
    <property type="molecule type" value="Genomic_DNA"/>
</dbReference>
<dbReference type="Gene3D" id="3.40.630.10">
    <property type="entry name" value="Zn peptidases"/>
    <property type="match status" value="1"/>
</dbReference>
<dbReference type="RefSeq" id="WP_093350715.1">
    <property type="nucleotide sequence ID" value="NZ_FNVB01000006.1"/>
</dbReference>
<evidence type="ECO:0000313" key="6">
    <source>
        <dbReference type="EMBL" id="SFD24735.1"/>
    </source>
</evidence>
<dbReference type="InterPro" id="IPR051458">
    <property type="entry name" value="Cyt/Met_Dipeptidase"/>
</dbReference>
<sequence length="471" mass="50285">MDRIAVAKTVDRVWDESVLPSLSELVEIPAVSPAFDAGWVESGHLDAAVEHVRRWIAERGVEGATVEVVRLPERTPLLLVDVPATEGAAEGTVLLYGHLDKQPPMEGWSEGLGPWTPVVRDDRLYGRGAADDGYAGYAAITAIEAVRAHGGAHARSVVLLETGEESGSPDLPAYLEHLSERLGDVSLVVCLDSGAGDYDRMWLTTSLRGMVSIEVTVQVLESGLHSGIASGIVPSSFRVLRQLLDRLEDSATGEILVSELNVEIPENRIAETRSAIEAVPGLVRNSVPWPEGLRPVAEDEVELALNNSWRPTLSIIGAGGLPELPDAGNVLRPYTTALLSFRLPPTADPEAALRAVREKLTTDVPYGAKVIIGHTEAGLGWNAPDLAPWLSDALDQAGKEIFGAEWLTMGLGGSIPFMGLLHDAYPEAQFVVTGALGPDSNAHVPDESLNFPFAAKITSAIAYVLDAHATR</sequence>
<dbReference type="InterPro" id="IPR011650">
    <property type="entry name" value="Peptidase_M20_dimer"/>
</dbReference>
<dbReference type="Pfam" id="PF01546">
    <property type="entry name" value="Peptidase_M20"/>
    <property type="match status" value="1"/>
</dbReference>
<keyword evidence="1" id="KW-0645">Protease</keyword>